<dbReference type="InterPro" id="IPR029044">
    <property type="entry name" value="Nucleotide-diphossugar_trans"/>
</dbReference>
<reference evidence="10" key="2">
    <citation type="submission" date="2025-08" db="UniProtKB">
        <authorList>
            <consortium name="RefSeq"/>
        </authorList>
    </citation>
    <scope>IDENTIFICATION</scope>
    <source>
        <tissue evidence="10">Blood</tissue>
    </source>
</reference>
<keyword evidence="9" id="KW-1185">Reference proteome</keyword>
<dbReference type="PANTHER" id="PTHR10462">
    <property type="entry name" value="GLYCOSYLTRANSFERASE-RELATED"/>
    <property type="match status" value="1"/>
</dbReference>
<evidence type="ECO:0000256" key="7">
    <source>
        <dbReference type="PIRSR" id="PIRSR605076-3"/>
    </source>
</evidence>
<proteinExistence type="inferred from homology"/>
<evidence type="ECO:0000256" key="4">
    <source>
        <dbReference type="ARBA" id="ARBA00022679"/>
    </source>
</evidence>
<dbReference type="GO" id="GO:0046872">
    <property type="term" value="F:metal ion binding"/>
    <property type="evidence" value="ECO:0007669"/>
    <property type="project" value="UniProtKB-KW"/>
</dbReference>
<feature type="binding site" evidence="6">
    <location>
        <position position="297"/>
    </location>
    <ligand>
        <name>an alpha-L-fucosyl-(1-&gt;2)-beta-D-galactosyl derivative</name>
        <dbReference type="ChEBI" id="CHEBI:140327"/>
    </ligand>
</feature>
<evidence type="ECO:0000313" key="10">
    <source>
        <dbReference type="RefSeq" id="XP_053543649.1"/>
    </source>
</evidence>
<evidence type="ECO:0000256" key="1">
    <source>
        <dbReference type="ARBA" id="ARBA00004606"/>
    </source>
</evidence>
<comment type="cofactor">
    <cofactor evidence="7">
        <name>Mn(2+)</name>
        <dbReference type="ChEBI" id="CHEBI:29035"/>
    </cofactor>
    <text evidence="7">Binds 1 Mn(2+) ion per subunit.</text>
</comment>
<name>A0A9F7TSB8_ICTPU</name>
<dbReference type="RefSeq" id="XP_053543649.1">
    <property type="nucleotide sequence ID" value="XM_053687674.1"/>
</dbReference>
<dbReference type="Gene3D" id="3.90.550.10">
    <property type="entry name" value="Spore Coat Polysaccharide Biosynthesis Protein SpsA, Chain A"/>
    <property type="match status" value="1"/>
</dbReference>
<evidence type="ECO:0000256" key="8">
    <source>
        <dbReference type="SAM" id="Phobius"/>
    </source>
</evidence>
<feature type="binding site" evidence="6">
    <location>
        <position position="119"/>
    </location>
    <ligand>
        <name>UDP-N-acetyl-alpha-D-galactosamine</name>
        <dbReference type="ChEBI" id="CHEBI:67138"/>
    </ligand>
</feature>
<feature type="binding site" evidence="6">
    <location>
        <begin position="205"/>
        <end position="207"/>
    </location>
    <ligand>
        <name>UDP-N-acetyl-alpha-D-galactosamine</name>
        <dbReference type="ChEBI" id="CHEBI:67138"/>
    </ligand>
</feature>
<dbReference type="GO" id="GO:0016758">
    <property type="term" value="F:hexosyltransferase activity"/>
    <property type="evidence" value="ECO:0007669"/>
    <property type="project" value="InterPro"/>
</dbReference>
<dbReference type="OrthoDB" id="10013941at2759"/>
<dbReference type="Pfam" id="PF03414">
    <property type="entry name" value="Glyco_transf_6"/>
    <property type="match status" value="1"/>
</dbReference>
<feature type="binding site" evidence="7">
    <location>
        <position position="207"/>
    </location>
    <ligand>
        <name>Mn(2+)</name>
        <dbReference type="ChEBI" id="CHEBI:29035"/>
    </ligand>
</feature>
<accession>A0A9F7TSB8</accession>
<dbReference type="GO" id="GO:0005794">
    <property type="term" value="C:Golgi apparatus"/>
    <property type="evidence" value="ECO:0007669"/>
    <property type="project" value="TreeGrafter"/>
</dbReference>
<comment type="subcellular location">
    <subcellularLocation>
        <location evidence="1">Membrane</location>
        <topology evidence="1">Single-pass type II membrane protein</topology>
    </subcellularLocation>
</comment>
<dbReference type="GeneID" id="108279304"/>
<evidence type="ECO:0000256" key="2">
    <source>
        <dbReference type="ARBA" id="ARBA00010413"/>
    </source>
</evidence>
<reference evidence="9" key="1">
    <citation type="journal article" date="2016" name="Nat. Commun.">
        <title>The channel catfish genome sequence provides insights into the evolution of scale formation in teleosts.</title>
        <authorList>
            <person name="Liu Z."/>
            <person name="Liu S."/>
            <person name="Yao J."/>
            <person name="Bao L."/>
            <person name="Zhang J."/>
            <person name="Li Y."/>
            <person name="Jiang C."/>
            <person name="Sun L."/>
            <person name="Wang R."/>
            <person name="Zhang Y."/>
            <person name="Zhou T."/>
            <person name="Zeng Q."/>
            <person name="Fu Q."/>
            <person name="Gao S."/>
            <person name="Li N."/>
            <person name="Koren S."/>
            <person name="Jiang Y."/>
            <person name="Zimin A."/>
            <person name="Xu P."/>
            <person name="Phillippy A.M."/>
            <person name="Geng X."/>
            <person name="Song L."/>
            <person name="Sun F."/>
            <person name="Li C."/>
            <person name="Wang X."/>
            <person name="Chen A."/>
            <person name="Jin Y."/>
            <person name="Yuan Z."/>
            <person name="Yang Y."/>
            <person name="Tan S."/>
            <person name="Peatman E."/>
            <person name="Lu J."/>
            <person name="Qin Z."/>
            <person name="Dunham R."/>
            <person name="Li Z."/>
            <person name="Sonstegard T."/>
            <person name="Feng J."/>
            <person name="Danzmann R.G."/>
            <person name="Schroeder S."/>
            <person name="Scheffler B."/>
            <person name="Duke M.V."/>
            <person name="Ballard L."/>
            <person name="Kucuktas H."/>
            <person name="Kaltenboeck L."/>
            <person name="Liu H."/>
            <person name="Armbruster J."/>
            <person name="Xie Y."/>
            <person name="Kirby M.L."/>
            <person name="Tian Y."/>
            <person name="Flanagan M.E."/>
            <person name="Mu W."/>
            <person name="Waldbieser G.C."/>
        </authorList>
    </citation>
    <scope>NUCLEOTIDE SEQUENCE [LARGE SCALE GENOMIC DNA]</scope>
    <source>
        <strain evidence="9">SDA103</strain>
    </source>
</reference>
<evidence type="ECO:0000256" key="3">
    <source>
        <dbReference type="ARBA" id="ARBA00022676"/>
    </source>
</evidence>
<keyword evidence="3" id="KW-0328">Glycosyltransferase</keyword>
<keyword evidence="7" id="KW-0464">Manganese</keyword>
<feature type="active site" description="Nucleophile" evidence="5">
    <location>
        <position position="297"/>
    </location>
</feature>
<dbReference type="GO" id="GO:0005975">
    <property type="term" value="P:carbohydrate metabolic process"/>
    <property type="evidence" value="ECO:0007669"/>
    <property type="project" value="InterPro"/>
</dbReference>
<keyword evidence="8" id="KW-1133">Transmembrane helix</keyword>
<dbReference type="PANTHER" id="PTHR10462:SF51">
    <property type="entry name" value="GLOBOSIDE ALPHA-1,3-N-ACETYLGALACTOSAMINYLTRANSFERASE 1-LIKE"/>
    <property type="match status" value="1"/>
</dbReference>
<feature type="transmembrane region" description="Helical" evidence="8">
    <location>
        <begin position="31"/>
        <end position="47"/>
    </location>
</feature>
<dbReference type="AlphaFoldDB" id="A0A9F7TSB8"/>
<comment type="similarity">
    <text evidence="2">Belongs to the glycosyltransferase 6 family.</text>
</comment>
<evidence type="ECO:0000256" key="5">
    <source>
        <dbReference type="PIRSR" id="PIRSR605076-1"/>
    </source>
</evidence>
<gene>
    <name evidence="10" type="primary">LOC108279304</name>
</gene>
<keyword evidence="7" id="KW-0479">Metal-binding</keyword>
<feature type="binding site" evidence="7">
    <location>
        <position position="205"/>
    </location>
    <ligand>
        <name>Mn(2+)</name>
        <dbReference type="ChEBI" id="CHEBI:29035"/>
    </ligand>
</feature>
<evidence type="ECO:0000256" key="6">
    <source>
        <dbReference type="PIRSR" id="PIRSR605076-2"/>
    </source>
</evidence>
<protein>
    <submittedName>
        <fullName evidence="10">Globoside alpha-1,3-N-acetylgalactosaminyltransferase 1 isoform X1</fullName>
    </submittedName>
</protein>
<feature type="transmembrane region" description="Helical" evidence="8">
    <location>
        <begin position="7"/>
        <end position="25"/>
    </location>
</feature>
<dbReference type="SUPFAM" id="SSF53448">
    <property type="entry name" value="Nucleotide-diphospho-sugar transferases"/>
    <property type="match status" value="1"/>
</dbReference>
<feature type="binding site" evidence="6">
    <location>
        <position position="227"/>
    </location>
    <ligand>
        <name>an alpha-L-fucosyl-(1-&gt;2)-beta-D-galactosyl derivative</name>
        <dbReference type="ChEBI" id="CHEBI:140327"/>
    </ligand>
</feature>
<organism evidence="9 10">
    <name type="scientific">Ictalurus punctatus</name>
    <name type="common">Channel catfish</name>
    <name type="synonym">Silurus punctatus</name>
    <dbReference type="NCBI Taxonomy" id="7998"/>
    <lineage>
        <taxon>Eukaryota</taxon>
        <taxon>Metazoa</taxon>
        <taxon>Chordata</taxon>
        <taxon>Craniata</taxon>
        <taxon>Vertebrata</taxon>
        <taxon>Euteleostomi</taxon>
        <taxon>Actinopterygii</taxon>
        <taxon>Neopterygii</taxon>
        <taxon>Teleostei</taxon>
        <taxon>Ostariophysi</taxon>
        <taxon>Siluriformes</taxon>
        <taxon>Ictaluridae</taxon>
        <taxon>Ictalurus</taxon>
    </lineage>
</organism>
<dbReference type="GO" id="GO:0031982">
    <property type="term" value="C:vesicle"/>
    <property type="evidence" value="ECO:0007669"/>
    <property type="project" value="TreeGrafter"/>
</dbReference>
<keyword evidence="4" id="KW-0808">Transferase</keyword>
<evidence type="ECO:0000313" key="9">
    <source>
        <dbReference type="Proteomes" id="UP000221080"/>
    </source>
</evidence>
<keyword evidence="8" id="KW-0812">Transmembrane</keyword>
<dbReference type="GO" id="GO:0016020">
    <property type="term" value="C:membrane"/>
    <property type="evidence" value="ECO:0007669"/>
    <property type="project" value="UniProtKB-SubCell"/>
</dbReference>
<sequence length="353" mass="40398">MTSFVQYYVHFHTYIHILTLTGFSFGNRKPLLVLGVCLLAGLVYFLREKRMSAVPIQTMSLLSGVQQRRSGLNIKEVPVMTPWGAPLVWGDSESSVWRRDEFAHLGARTGLAILAIGNYNHYLQRLLSSAELYFLLNFYVTYYVLTDRPRELDPPLNLGLNRELRVIPVAEMPGWDRLSLRRMALLATLIKEQINLEVDYVYCIDVDQEFTNPVGTEILGKLTATLHPLFYAKPRYSYPYEKNPVSLAYVEEGEGDYYYSSEFYGGLCSKVLAMAQTCSLLILQDQEKGIRAKELEESYLNRYLINHRPTCVLSPEYNWWESPGVPEVPTQRLRSIGRQCLSTGNYKGNTNAC</sequence>
<dbReference type="Proteomes" id="UP000221080">
    <property type="component" value="Chromosome 18"/>
</dbReference>
<dbReference type="InterPro" id="IPR005076">
    <property type="entry name" value="Glyco_trans_6"/>
</dbReference>
<keyword evidence="8" id="KW-0472">Membrane</keyword>